<evidence type="ECO:0000313" key="2">
    <source>
        <dbReference type="Proteomes" id="UP000077037"/>
    </source>
</evidence>
<dbReference type="GO" id="GO:0016788">
    <property type="term" value="F:hydrolase activity, acting on ester bonds"/>
    <property type="evidence" value="ECO:0007669"/>
    <property type="project" value="UniProtKB-ARBA"/>
</dbReference>
<proteinExistence type="predicted"/>
<reference evidence="1 2" key="1">
    <citation type="submission" date="2016-03" db="EMBL/GenBank/DDBJ databases">
        <authorList>
            <consortium name="Pathogen Informatics"/>
        </authorList>
    </citation>
    <scope>NUCLEOTIDE SEQUENCE [LARGE SCALE GENOMIC DNA]</scope>
    <source>
        <strain evidence="1 2">NCTC13364</strain>
    </source>
</reference>
<sequence>MLASALAGLTILVVGDSHLGYPGYLIDTLHDNLLANGAKQVHTVSVCGSNPGDWVAATQGNCGGAERLNKAPLVRKQSASTTPITQLVAADKPDLVVIVMGDTIGGYGKDVFPKTWAWQQTTALTKALASTKTTCVWVGPPWGSEGGKYNKTFSRVQQVSSFLATNVSPCAYIDSTKMSKPGEWGSTDGQHLTTTAYKYWGKDIADAIVQLPGVTKLKP</sequence>
<dbReference type="RefSeq" id="WP_066406722.1">
    <property type="nucleotide sequence ID" value="NZ_FKBS01000006.1"/>
</dbReference>
<dbReference type="Gene3D" id="3.40.50.1110">
    <property type="entry name" value="SGNH hydrolase"/>
    <property type="match status" value="1"/>
</dbReference>
<dbReference type="Proteomes" id="UP000077037">
    <property type="component" value="Unassembled WGS sequence"/>
</dbReference>
<evidence type="ECO:0000313" key="1">
    <source>
        <dbReference type="EMBL" id="SAH81488.1"/>
    </source>
</evidence>
<gene>
    <name evidence="1" type="primary">wssF_1</name>
    <name evidence="1" type="ORF">SAMEA1982600_00264</name>
</gene>
<accession>A0A157KAF7</accession>
<dbReference type="InterPro" id="IPR036514">
    <property type="entry name" value="SGNH_hydro_sf"/>
</dbReference>
<dbReference type="EMBL" id="FKBS01000006">
    <property type="protein sequence ID" value="SAH81488.1"/>
    <property type="molecule type" value="Genomic_DNA"/>
</dbReference>
<dbReference type="AlphaFoldDB" id="A0A157KAF7"/>
<protein>
    <submittedName>
        <fullName evidence="1">Cellulose biosynthesis protein</fullName>
    </submittedName>
</protein>
<dbReference type="OrthoDB" id="8717310at2"/>
<dbReference type="SUPFAM" id="SSF52266">
    <property type="entry name" value="SGNH hydrolase"/>
    <property type="match status" value="1"/>
</dbReference>
<dbReference type="CDD" id="cd00229">
    <property type="entry name" value="SGNH_hydrolase"/>
    <property type="match status" value="1"/>
</dbReference>
<name>A0A157KAF7_9BORD</name>
<organism evidence="1 2">
    <name type="scientific">Bordetella ansorpii</name>
    <dbReference type="NCBI Taxonomy" id="288768"/>
    <lineage>
        <taxon>Bacteria</taxon>
        <taxon>Pseudomonadati</taxon>
        <taxon>Pseudomonadota</taxon>
        <taxon>Betaproteobacteria</taxon>
        <taxon>Burkholderiales</taxon>
        <taxon>Alcaligenaceae</taxon>
        <taxon>Bordetella</taxon>
    </lineage>
</organism>